<dbReference type="Ensembl" id="ENSLLET00000001909.1">
    <property type="protein sequence ID" value="ENSLLEP00000001825.1"/>
    <property type="gene ID" value="ENSLLEG00000001184.1"/>
</dbReference>
<dbReference type="GO" id="GO:0051087">
    <property type="term" value="F:protein-folding chaperone binding"/>
    <property type="evidence" value="ECO:0007669"/>
    <property type="project" value="InterPro"/>
</dbReference>
<evidence type="ECO:0000259" key="14">
    <source>
        <dbReference type="PROSITE" id="PS50076"/>
    </source>
</evidence>
<dbReference type="Proteomes" id="UP000694569">
    <property type="component" value="Unplaced"/>
</dbReference>
<dbReference type="GO" id="GO:0001671">
    <property type="term" value="F:ATPase activator activity"/>
    <property type="evidence" value="ECO:0007669"/>
    <property type="project" value="InterPro"/>
</dbReference>
<comment type="subunit">
    <text evidence="11">Homodimer. Interacts with ISCU (cytoplasmic form); this interaction stabilizes the (Fe-S) clusters on ISCU. Interacts with the CIA complex member CIAO1 (via LYR motif).</text>
</comment>
<evidence type="ECO:0000256" key="12">
    <source>
        <dbReference type="ARBA" id="ARBA00065697"/>
    </source>
</evidence>
<reference evidence="15" key="1">
    <citation type="submission" date="2025-08" db="UniProtKB">
        <authorList>
            <consortium name="Ensembl"/>
        </authorList>
    </citation>
    <scope>IDENTIFICATION</scope>
</reference>
<dbReference type="OrthoDB" id="448954at2759"/>
<protein>
    <recommendedName>
        <fullName evidence="13">Iron-sulfur cluster co-chaperone protein HscB</fullName>
    </recommendedName>
</protein>
<dbReference type="GO" id="GO:0044571">
    <property type="term" value="P:[2Fe-2S] cluster assembly"/>
    <property type="evidence" value="ECO:0007669"/>
    <property type="project" value="InterPro"/>
</dbReference>
<evidence type="ECO:0000313" key="15">
    <source>
        <dbReference type="Ensembl" id="ENSLLEP00000001825.1"/>
    </source>
</evidence>
<name>A0A8C5LSX6_9ANUR</name>
<evidence type="ECO:0000256" key="6">
    <source>
        <dbReference type="ARBA" id="ARBA00022723"/>
    </source>
</evidence>
<dbReference type="PANTHER" id="PTHR14021">
    <property type="entry name" value="IRON-SULFUR CLUSTER CO-CHAPERONE PROTEIN HSCB"/>
    <property type="match status" value="1"/>
</dbReference>
<evidence type="ECO:0000256" key="5">
    <source>
        <dbReference type="ARBA" id="ARBA00022490"/>
    </source>
</evidence>
<dbReference type="Pfam" id="PF07743">
    <property type="entry name" value="HSCB_C"/>
    <property type="match status" value="1"/>
</dbReference>
<dbReference type="SUPFAM" id="SSF47144">
    <property type="entry name" value="HSC20 (HSCB), C-terminal oligomerisation domain"/>
    <property type="match status" value="1"/>
</dbReference>
<evidence type="ECO:0000256" key="11">
    <source>
        <dbReference type="ARBA" id="ARBA00065241"/>
    </source>
</evidence>
<keyword evidence="16" id="KW-1185">Reference proteome</keyword>
<dbReference type="InterPro" id="IPR036869">
    <property type="entry name" value="J_dom_sf"/>
</dbReference>
<accession>A0A8C5LSX6</accession>
<sequence length="261" mass="29415">MEAVRKLAVQLGPGHWLGRVICRGALVTTSCCRRIRLASTCLAPVSLMVDGAYTVHHSRTMCVNAASRLCWSCQAVLSHQHLFCPSCHSLQPPDGKKNYFQILDCDKSFVVNIKELQKKYRNLQRSLHPDYFSRKSQVEREMSEKQSSLVNKAYNTLLSPLKRGIYLLSLSGITLEEGAESGADSQFLFDILEINEKLNECTSSAEIEEIGNFVQVKYKSLILDVRDAFLQGDLHGAKLLLTKMKYFSNIQNQVKDKIIPS</sequence>
<dbReference type="SUPFAM" id="SSF46565">
    <property type="entry name" value="Chaperone J-domain"/>
    <property type="match status" value="1"/>
</dbReference>
<evidence type="ECO:0000256" key="1">
    <source>
        <dbReference type="ARBA" id="ARBA00004173"/>
    </source>
</evidence>
<dbReference type="GO" id="GO:0005739">
    <property type="term" value="C:mitochondrion"/>
    <property type="evidence" value="ECO:0007669"/>
    <property type="project" value="UniProtKB-SubCell"/>
</dbReference>
<keyword evidence="7" id="KW-0496">Mitochondrion</keyword>
<dbReference type="Gene3D" id="1.10.287.110">
    <property type="entry name" value="DnaJ domain"/>
    <property type="match status" value="1"/>
</dbReference>
<evidence type="ECO:0000256" key="8">
    <source>
        <dbReference type="ARBA" id="ARBA00023186"/>
    </source>
</evidence>
<dbReference type="GeneTree" id="ENSGT00390000008206"/>
<dbReference type="GO" id="GO:0051259">
    <property type="term" value="P:protein complex oligomerization"/>
    <property type="evidence" value="ECO:0007669"/>
    <property type="project" value="InterPro"/>
</dbReference>
<dbReference type="PANTHER" id="PTHR14021:SF15">
    <property type="entry name" value="IRON-SULFUR CLUSTER CO-CHAPERONE PROTEIN HSCB"/>
    <property type="match status" value="1"/>
</dbReference>
<dbReference type="SMART" id="SM00271">
    <property type="entry name" value="DnaJ"/>
    <property type="match status" value="1"/>
</dbReference>
<comment type="function">
    <text evidence="9">Acts as a co-chaperone in iron-sulfur cluster assembly in mitochondria. Required for incorporation of iron-sulfur clusters into SDHB, the iron-sulfur protein subunit of succinate dehydrogenase that is involved in complex II of the mitochondrial electron transport chain. Recruited to SDHB by interaction with SDHAF1 which first binds SDHB and then recruits the iron-sulfur transfer complex formed by HSC20, HSPA9 and ISCU through direct binding to HSC20. Plays an essential role in hematopoiesis.</text>
</comment>
<evidence type="ECO:0000256" key="4">
    <source>
        <dbReference type="ARBA" id="ARBA00010476"/>
    </source>
</evidence>
<evidence type="ECO:0000256" key="2">
    <source>
        <dbReference type="ARBA" id="ARBA00004496"/>
    </source>
</evidence>
<comment type="similarity">
    <text evidence="4">Belongs to the HscB family.</text>
</comment>
<dbReference type="Pfam" id="PF00226">
    <property type="entry name" value="DnaJ"/>
    <property type="match status" value="1"/>
</dbReference>
<dbReference type="PROSITE" id="PS50076">
    <property type="entry name" value="DNAJ_2"/>
    <property type="match status" value="1"/>
</dbReference>
<evidence type="ECO:0000256" key="3">
    <source>
        <dbReference type="ARBA" id="ARBA00005151"/>
    </source>
</evidence>
<proteinExistence type="inferred from homology"/>
<evidence type="ECO:0000256" key="7">
    <source>
        <dbReference type="ARBA" id="ARBA00023128"/>
    </source>
</evidence>
<evidence type="ECO:0000256" key="10">
    <source>
        <dbReference type="ARBA" id="ARBA00058496"/>
    </source>
</evidence>
<dbReference type="Gene3D" id="1.20.1280.20">
    <property type="entry name" value="HscB, C-terminal domain"/>
    <property type="match status" value="1"/>
</dbReference>
<dbReference type="InterPro" id="IPR036386">
    <property type="entry name" value="HscB_C_sf"/>
</dbReference>
<dbReference type="FunFam" id="1.10.287.110:FF:000042">
    <property type="entry name" value="Iron-sulfur cluster co-chaperone protein HscB, mitochondrial"/>
    <property type="match status" value="1"/>
</dbReference>
<dbReference type="InterPro" id="IPR004640">
    <property type="entry name" value="HscB"/>
</dbReference>
<keyword evidence="8" id="KW-0143">Chaperone</keyword>
<dbReference type="FunFam" id="1.20.1280.20:FF:000002">
    <property type="entry name" value="HscB mitochondrial iron-sulfur cluster co-chaperone"/>
    <property type="match status" value="1"/>
</dbReference>
<comment type="function">
    <text evidence="10">Acts as a co-chaperone in iron-sulfur cluster assembly in the cytoplasm. Also mediates complex formation between components of the cytosolic iron-sulfur biogenesis pathway and the CIA targeting complex composed of CIAO1, DIPK1B/FAM69B and MMS19 by binding directly to the scaffold protein ISCU and to CIAO1. This facilitates iron-sulfur cluster insertion into a number of cytoplasmic and nuclear proteins including POLD1, ELP3, DPYD and PPAT.</text>
</comment>
<evidence type="ECO:0000313" key="16">
    <source>
        <dbReference type="Proteomes" id="UP000694569"/>
    </source>
</evidence>
<dbReference type="AlphaFoldDB" id="A0A8C5LSX6"/>
<dbReference type="NCBIfam" id="TIGR00714">
    <property type="entry name" value="hscB"/>
    <property type="match status" value="1"/>
</dbReference>
<reference evidence="15" key="2">
    <citation type="submission" date="2025-09" db="UniProtKB">
        <authorList>
            <consortium name="Ensembl"/>
        </authorList>
    </citation>
    <scope>IDENTIFICATION</scope>
</reference>
<keyword evidence="6" id="KW-0479">Metal-binding</keyword>
<dbReference type="GO" id="GO:0046872">
    <property type="term" value="F:metal ion binding"/>
    <property type="evidence" value="ECO:0007669"/>
    <property type="project" value="UniProtKB-KW"/>
</dbReference>
<feature type="domain" description="J" evidence="14">
    <location>
        <begin position="98"/>
        <end position="170"/>
    </location>
</feature>
<comment type="subunit">
    <text evidence="12">Interacts with ISCU and HSPA9 to form an iron-sulfur transfer complex. Interacts with SDHAF1 (via the first LYR motif); the interaction recruits the iron-sulfur transfer complex composed of HSC20, HSPA9 and ISCU and mediates the incorporation of iron-sulfur clusters into SDHB which also interacts with HSC20. Interacts with the cytoplasmic form of ISCU and with CIA complex member CIAO1 (via LYR motif).</text>
</comment>
<comment type="pathway">
    <text evidence="3">Cofactor biosynthesis; iron-sulfur cluster biosynthesis.</text>
</comment>
<dbReference type="InterPro" id="IPR001623">
    <property type="entry name" value="DnaJ_domain"/>
</dbReference>
<evidence type="ECO:0000256" key="9">
    <source>
        <dbReference type="ARBA" id="ARBA00054586"/>
    </source>
</evidence>
<dbReference type="CDD" id="cd06257">
    <property type="entry name" value="DnaJ"/>
    <property type="match status" value="1"/>
</dbReference>
<comment type="subcellular location">
    <subcellularLocation>
        <location evidence="2">Cytoplasm</location>
    </subcellularLocation>
    <subcellularLocation>
        <location evidence="1">Mitochondrion</location>
    </subcellularLocation>
</comment>
<dbReference type="InterPro" id="IPR009073">
    <property type="entry name" value="HscB_oligo_C"/>
</dbReference>
<organism evidence="15 16">
    <name type="scientific">Leptobrachium leishanense</name>
    <name type="common">Leishan spiny toad</name>
    <dbReference type="NCBI Taxonomy" id="445787"/>
    <lineage>
        <taxon>Eukaryota</taxon>
        <taxon>Metazoa</taxon>
        <taxon>Chordata</taxon>
        <taxon>Craniata</taxon>
        <taxon>Vertebrata</taxon>
        <taxon>Euteleostomi</taxon>
        <taxon>Amphibia</taxon>
        <taxon>Batrachia</taxon>
        <taxon>Anura</taxon>
        <taxon>Pelobatoidea</taxon>
        <taxon>Megophryidae</taxon>
        <taxon>Leptobrachium</taxon>
    </lineage>
</organism>
<keyword evidence="5" id="KW-0963">Cytoplasm</keyword>
<evidence type="ECO:0000256" key="13">
    <source>
        <dbReference type="ARBA" id="ARBA00073563"/>
    </source>
</evidence>